<comment type="caution">
    <text evidence="1">The sequence shown here is derived from an EMBL/GenBank/DDBJ whole genome shotgun (WGS) entry which is preliminary data.</text>
</comment>
<dbReference type="EMBL" id="BARV01005813">
    <property type="protein sequence ID" value="GAI03899.1"/>
    <property type="molecule type" value="Genomic_DNA"/>
</dbReference>
<evidence type="ECO:0000313" key="1">
    <source>
        <dbReference type="EMBL" id="GAI03899.1"/>
    </source>
</evidence>
<protein>
    <submittedName>
        <fullName evidence="1">Uncharacterized protein</fullName>
    </submittedName>
</protein>
<organism evidence="1">
    <name type="scientific">marine sediment metagenome</name>
    <dbReference type="NCBI Taxonomy" id="412755"/>
    <lineage>
        <taxon>unclassified sequences</taxon>
        <taxon>metagenomes</taxon>
        <taxon>ecological metagenomes</taxon>
    </lineage>
</organism>
<dbReference type="AlphaFoldDB" id="X1MC15"/>
<proteinExistence type="predicted"/>
<name>X1MC15_9ZZZZ</name>
<gene>
    <name evidence="1" type="ORF">S06H3_11822</name>
</gene>
<accession>X1MC15</accession>
<reference evidence="1" key="1">
    <citation type="journal article" date="2014" name="Front. Microbiol.">
        <title>High frequency of phylogenetically diverse reductive dehalogenase-homologous genes in deep subseafloor sedimentary metagenomes.</title>
        <authorList>
            <person name="Kawai M."/>
            <person name="Futagami T."/>
            <person name="Toyoda A."/>
            <person name="Takaki Y."/>
            <person name="Nishi S."/>
            <person name="Hori S."/>
            <person name="Arai W."/>
            <person name="Tsubouchi T."/>
            <person name="Morono Y."/>
            <person name="Uchiyama I."/>
            <person name="Ito T."/>
            <person name="Fujiyama A."/>
            <person name="Inagaki F."/>
            <person name="Takami H."/>
        </authorList>
    </citation>
    <scope>NUCLEOTIDE SEQUENCE</scope>
    <source>
        <strain evidence="1">Expedition CK06-06</strain>
    </source>
</reference>
<sequence length="88" mass="10265">MTRHTDKELKLIKRRNAENWLLMNDKWLRKLRRGTKSSTIKGNRPAGSIRKRLEAGVDYGVLKRTGKHSGCKWKLTPYAEMLLEELEG</sequence>